<protein>
    <submittedName>
        <fullName evidence="1">Uncharacterized protein</fullName>
    </submittedName>
</protein>
<sequence>MASGTCVFHYLQKGLDRWAIIVNKTRRPRVVSPSGNVGCEFAPYSGEQRIKKIEGAWLAE</sequence>
<proteinExistence type="predicted"/>
<dbReference type="AlphaFoldDB" id="A0A2R6S731"/>
<dbReference type="EMBL" id="MLYV02000014">
    <property type="protein sequence ID" value="PSS37969.1"/>
    <property type="molecule type" value="Genomic_DNA"/>
</dbReference>
<comment type="caution">
    <text evidence="1">The sequence shown here is derived from an EMBL/GenBank/DDBJ whole genome shotgun (WGS) entry which is preliminary data.</text>
</comment>
<keyword evidence="2" id="KW-1185">Reference proteome</keyword>
<reference evidence="1 2" key="1">
    <citation type="submission" date="2018-02" db="EMBL/GenBank/DDBJ databases">
        <title>Genome sequence of the basidiomycete white-rot fungus Phlebia centrifuga.</title>
        <authorList>
            <person name="Granchi Z."/>
            <person name="Peng M."/>
            <person name="de Vries R.P."/>
            <person name="Hilden K."/>
            <person name="Makela M.R."/>
            <person name="Grigoriev I."/>
            <person name="Riley R."/>
        </authorList>
    </citation>
    <scope>NUCLEOTIDE SEQUENCE [LARGE SCALE GENOMIC DNA]</scope>
    <source>
        <strain evidence="1 2">FBCC195</strain>
    </source>
</reference>
<evidence type="ECO:0000313" key="1">
    <source>
        <dbReference type="EMBL" id="PSS37969.1"/>
    </source>
</evidence>
<name>A0A2R6S731_9APHY</name>
<dbReference type="Proteomes" id="UP000186601">
    <property type="component" value="Unassembled WGS sequence"/>
</dbReference>
<evidence type="ECO:0000313" key="2">
    <source>
        <dbReference type="Proteomes" id="UP000186601"/>
    </source>
</evidence>
<accession>A0A2R6S731</accession>
<gene>
    <name evidence="1" type="ORF">PHLCEN_2v187</name>
</gene>
<organism evidence="1 2">
    <name type="scientific">Hermanssonia centrifuga</name>
    <dbReference type="NCBI Taxonomy" id="98765"/>
    <lineage>
        <taxon>Eukaryota</taxon>
        <taxon>Fungi</taxon>
        <taxon>Dikarya</taxon>
        <taxon>Basidiomycota</taxon>
        <taxon>Agaricomycotina</taxon>
        <taxon>Agaricomycetes</taxon>
        <taxon>Polyporales</taxon>
        <taxon>Meruliaceae</taxon>
        <taxon>Hermanssonia</taxon>
    </lineage>
</organism>